<evidence type="ECO:0000313" key="4">
    <source>
        <dbReference type="Proteomes" id="UP000332933"/>
    </source>
</evidence>
<dbReference type="PANTHER" id="PTHR39474:SF1">
    <property type="entry name" value="FUNGAL SPECIFIC TRANSCRIPTION FACTOR"/>
    <property type="match status" value="1"/>
</dbReference>
<dbReference type="OrthoDB" id="4590138at2759"/>
<keyword evidence="4" id="KW-1185">Reference proteome</keyword>
<dbReference type="AlphaFoldDB" id="A0A485KKY4"/>
<name>A0A485KKY4_9STRA</name>
<dbReference type="EMBL" id="CAADRA010005132">
    <property type="protein sequence ID" value="VFT85556.1"/>
    <property type="molecule type" value="Genomic_DNA"/>
</dbReference>
<proteinExistence type="predicted"/>
<gene>
    <name evidence="3" type="primary">Aste57867_8670</name>
    <name evidence="2" type="ORF">As57867_008636</name>
    <name evidence="3" type="ORF">ASTE57867_8670</name>
</gene>
<reference evidence="2" key="2">
    <citation type="submission" date="2019-06" db="EMBL/GenBank/DDBJ databases">
        <title>Genomics analysis of Aphanomyces spp. identifies a new class of oomycete effector associated with host adaptation.</title>
        <authorList>
            <person name="Gaulin E."/>
        </authorList>
    </citation>
    <scope>NUCLEOTIDE SEQUENCE</scope>
    <source>
        <strain evidence="2">CBS 578.67</strain>
    </source>
</reference>
<evidence type="ECO:0000313" key="3">
    <source>
        <dbReference type="EMBL" id="VFT85556.1"/>
    </source>
</evidence>
<feature type="region of interest" description="Disordered" evidence="1">
    <location>
        <begin position="1"/>
        <end position="21"/>
    </location>
</feature>
<dbReference type="Proteomes" id="UP000332933">
    <property type="component" value="Unassembled WGS sequence"/>
</dbReference>
<reference evidence="3 4" key="1">
    <citation type="submission" date="2019-03" db="EMBL/GenBank/DDBJ databases">
        <authorList>
            <person name="Gaulin E."/>
            <person name="Dumas B."/>
        </authorList>
    </citation>
    <scope>NUCLEOTIDE SEQUENCE [LARGE SCALE GENOMIC DNA]</scope>
    <source>
        <strain evidence="3">CBS 568.67</strain>
    </source>
</reference>
<dbReference type="PANTHER" id="PTHR39474">
    <property type="entry name" value="UNNAMED PRODUCT"/>
    <property type="match status" value="1"/>
</dbReference>
<evidence type="ECO:0000313" key="2">
    <source>
        <dbReference type="EMBL" id="KAF0700819.1"/>
    </source>
</evidence>
<protein>
    <submittedName>
        <fullName evidence="3">Aste57867_8670 protein</fullName>
    </submittedName>
</protein>
<accession>A0A485KKY4</accession>
<dbReference type="EMBL" id="VJMH01005111">
    <property type="protein sequence ID" value="KAF0700819.1"/>
    <property type="molecule type" value="Genomic_DNA"/>
</dbReference>
<evidence type="ECO:0000256" key="1">
    <source>
        <dbReference type="SAM" id="MobiDB-lite"/>
    </source>
</evidence>
<sequence>MSSSSQPPANEPKTASEPMLALPATSDAGPVLTVGGNSLALDHLGPIVVQTDGSLMRISDWEGKTEHEKAMISRVIAKRNKERLDALQAAANAEMD</sequence>
<organism evidence="3 4">
    <name type="scientific">Aphanomyces stellatus</name>
    <dbReference type="NCBI Taxonomy" id="120398"/>
    <lineage>
        <taxon>Eukaryota</taxon>
        <taxon>Sar</taxon>
        <taxon>Stramenopiles</taxon>
        <taxon>Oomycota</taxon>
        <taxon>Saprolegniomycetes</taxon>
        <taxon>Saprolegniales</taxon>
        <taxon>Verrucalvaceae</taxon>
        <taxon>Aphanomyces</taxon>
    </lineage>
</organism>